<keyword evidence="3" id="KW-1185">Reference proteome</keyword>
<dbReference type="AlphaFoldDB" id="W0DRM4"/>
<dbReference type="InterPro" id="IPR005302">
    <property type="entry name" value="MoCF_Sase_C"/>
</dbReference>
<gene>
    <name evidence="2" type="ORF">THIAE_05155</name>
</gene>
<dbReference type="GO" id="GO:0030151">
    <property type="term" value="F:molybdenum ion binding"/>
    <property type="evidence" value="ECO:0007669"/>
    <property type="project" value="InterPro"/>
</dbReference>
<dbReference type="HOGENOM" id="CLU_028286_0_1_6"/>
<dbReference type="Proteomes" id="UP000005380">
    <property type="component" value="Chromosome"/>
</dbReference>
<dbReference type="InterPro" id="IPR005303">
    <property type="entry name" value="MOCOS_middle"/>
</dbReference>
<proteinExistence type="predicted"/>
<dbReference type="SUPFAM" id="SSF50800">
    <property type="entry name" value="PK beta-barrel domain-like"/>
    <property type="match status" value="1"/>
</dbReference>
<dbReference type="STRING" id="717772.THIAE_05155"/>
<dbReference type="Pfam" id="PF03476">
    <property type="entry name" value="MOSC_N"/>
    <property type="match status" value="1"/>
</dbReference>
<dbReference type="InterPro" id="IPR011037">
    <property type="entry name" value="Pyrv_Knase-like_insert_dom_sf"/>
</dbReference>
<feature type="domain" description="MOSC" evidence="1">
    <location>
        <begin position="138"/>
        <end position="309"/>
    </location>
</feature>
<dbReference type="GO" id="GO:0003824">
    <property type="term" value="F:catalytic activity"/>
    <property type="evidence" value="ECO:0007669"/>
    <property type="project" value="InterPro"/>
</dbReference>
<dbReference type="InParanoid" id="W0DRM4"/>
<dbReference type="PROSITE" id="PS51340">
    <property type="entry name" value="MOSC"/>
    <property type="match status" value="1"/>
</dbReference>
<dbReference type="GO" id="GO:0030170">
    <property type="term" value="F:pyridoxal phosphate binding"/>
    <property type="evidence" value="ECO:0007669"/>
    <property type="project" value="InterPro"/>
</dbReference>
<sequence length="309" mass="34739">MFKLSEIWRYPLKSCGGFKVQQAWLDSRGLVGDRRWMLINANGRMVTQRQAPKLALVQVRELEFEQASHQALPEDLIPGLLPLRVNAPGMSELTITPLDEQAKGLRYREVGIWQDRCQAWLADNTCHQWFSDYLNQPIWLVQQPSTMLRPIDPDYADLTPSGAPQQVAFSDGFPLLLISQASLDDLNHKLASKTQPVAPIAMAAFRPNLVLSGCDAYAEDQAKQLVVMGEQGEQSFDLVKPCARCVIPSINLATGQFEDEPTRTLKTYRRDATNQQIYFGQNLLLGQDLLNAVQQHPQQISVGTRARLI</sequence>
<evidence type="ECO:0000313" key="3">
    <source>
        <dbReference type="Proteomes" id="UP000005380"/>
    </source>
</evidence>
<dbReference type="SUPFAM" id="SSF141673">
    <property type="entry name" value="MOSC N-terminal domain-like"/>
    <property type="match status" value="1"/>
</dbReference>
<protein>
    <submittedName>
        <fullName evidence="2">Sulfurase</fullName>
    </submittedName>
</protein>
<dbReference type="OrthoDB" id="581532at2"/>
<name>W0DRM4_9GAMM</name>
<dbReference type="FunCoup" id="W0DRM4">
    <property type="interactions" value="149"/>
</dbReference>
<evidence type="ECO:0000313" key="2">
    <source>
        <dbReference type="EMBL" id="AHF01260.1"/>
    </source>
</evidence>
<reference evidence="2 3" key="1">
    <citation type="submission" date="2013-12" db="EMBL/GenBank/DDBJ databases">
        <authorList>
            <consortium name="DOE Joint Genome Institute"/>
            <person name="Kappler U."/>
            <person name="Huntemann M."/>
            <person name="Han J."/>
            <person name="Chen A."/>
            <person name="Kyrpides N."/>
            <person name="Mavromatis K."/>
            <person name="Markowitz V."/>
            <person name="Palaniappan K."/>
            <person name="Ivanova N."/>
            <person name="Schaumberg A."/>
            <person name="Pati A."/>
            <person name="Liolios K."/>
            <person name="Nordberg H.P."/>
            <person name="Cantor M.N."/>
            <person name="Hua S.X."/>
            <person name="Woyke T."/>
        </authorList>
    </citation>
    <scope>NUCLEOTIDE SEQUENCE [LARGE SCALE GENOMIC DNA]</scope>
    <source>
        <strain evidence="3">AL2</strain>
    </source>
</reference>
<dbReference type="KEGG" id="tao:THIAE_05155"/>
<dbReference type="eggNOG" id="COG3217">
    <property type="taxonomic scope" value="Bacteria"/>
</dbReference>
<organism evidence="2 3">
    <name type="scientific">Thiomicrospira aerophila AL3</name>
    <dbReference type="NCBI Taxonomy" id="717772"/>
    <lineage>
        <taxon>Bacteria</taxon>
        <taxon>Pseudomonadati</taxon>
        <taxon>Pseudomonadota</taxon>
        <taxon>Gammaproteobacteria</taxon>
        <taxon>Thiotrichales</taxon>
        <taxon>Piscirickettsiaceae</taxon>
        <taxon>Thiomicrospira</taxon>
    </lineage>
</organism>
<dbReference type="RefSeq" id="WP_006460326.1">
    <property type="nucleotide sequence ID" value="NZ_CP007030.1"/>
</dbReference>
<dbReference type="Pfam" id="PF03473">
    <property type="entry name" value="MOSC"/>
    <property type="match status" value="1"/>
</dbReference>
<dbReference type="PANTHER" id="PTHR14237:SF19">
    <property type="entry name" value="MITOCHONDRIAL AMIDOXIME REDUCING COMPONENT 1"/>
    <property type="match status" value="1"/>
</dbReference>
<accession>W0DRM4</accession>
<dbReference type="EMBL" id="CP007030">
    <property type="protein sequence ID" value="AHF01260.1"/>
    <property type="molecule type" value="Genomic_DNA"/>
</dbReference>
<dbReference type="PANTHER" id="PTHR14237">
    <property type="entry name" value="MOLYBDOPTERIN COFACTOR SULFURASE MOSC"/>
    <property type="match status" value="1"/>
</dbReference>
<evidence type="ECO:0000259" key="1">
    <source>
        <dbReference type="PROSITE" id="PS51340"/>
    </source>
</evidence>